<dbReference type="PANTHER" id="PTHR45625:SF3">
    <property type="entry name" value="PEPTIDYL-PROLYL CIS-TRANS ISOMERASE B-RELATED"/>
    <property type="match status" value="1"/>
</dbReference>
<evidence type="ECO:0000259" key="4">
    <source>
        <dbReference type="PROSITE" id="PS50072"/>
    </source>
</evidence>
<dbReference type="RefSeq" id="WP_121390604.1">
    <property type="nucleotide sequence ID" value="NZ_RCDD01000001.1"/>
</dbReference>
<dbReference type="InterPro" id="IPR029000">
    <property type="entry name" value="Cyclophilin-like_dom_sf"/>
</dbReference>
<feature type="region of interest" description="Disordered" evidence="2">
    <location>
        <begin position="271"/>
        <end position="295"/>
    </location>
</feature>
<evidence type="ECO:0000313" key="6">
    <source>
        <dbReference type="Proteomes" id="UP000282454"/>
    </source>
</evidence>
<accession>A0A421BCJ6</accession>
<dbReference type="InterPro" id="IPR002130">
    <property type="entry name" value="Cyclophilin-type_PPIase_dom"/>
</dbReference>
<feature type="compositionally biased region" description="Low complexity" evidence="2">
    <location>
        <begin position="60"/>
        <end position="74"/>
    </location>
</feature>
<dbReference type="SUPFAM" id="SSF50891">
    <property type="entry name" value="Cyclophilin-like"/>
    <property type="match status" value="1"/>
</dbReference>
<feature type="region of interest" description="Disordered" evidence="2">
    <location>
        <begin position="60"/>
        <end position="95"/>
    </location>
</feature>
<keyword evidence="5" id="KW-0413">Isomerase</keyword>
<feature type="domain" description="PPIase cyclophilin-type" evidence="4">
    <location>
        <begin position="141"/>
        <end position="294"/>
    </location>
</feature>
<evidence type="ECO:0000256" key="1">
    <source>
        <dbReference type="ARBA" id="ARBA00002388"/>
    </source>
</evidence>
<dbReference type="Pfam" id="PF00160">
    <property type="entry name" value="Pro_isomerase"/>
    <property type="match status" value="1"/>
</dbReference>
<sequence length="295" mass="30864">MPSNEQRREAAKRKLERQLVNRAERARKRRVVGVIGTVVGVIAVVGLIYWLANIGGGSSTTDTASSNTVATSEPDTPPDTPTSIPTELAPVPKRATPLPAKVTCEYPAEADKPAAKPATPPSGKDVAATGTANATLTINGAEIKATLDRALAPCTVNSFTNLAKQGYFNDTPCHRLTTTDGLQVLQCGDPSGTGSGGPGYSFDDEVFPEIKYGRGLLAMANAGKNPETNKGTNGSQFFIVYGTAELPPNYNLFGYIDADSMKKIDEIAKAGTVSQGNPGDGKPKNEVKISNVAVA</sequence>
<dbReference type="EMBL" id="RCDD01000001">
    <property type="protein sequence ID" value="RLK62067.1"/>
    <property type="molecule type" value="Genomic_DNA"/>
</dbReference>
<feature type="region of interest" description="Disordered" evidence="2">
    <location>
        <begin position="108"/>
        <end position="127"/>
    </location>
</feature>
<organism evidence="5 6">
    <name type="scientific">Actinokineospora cianjurensis</name>
    <dbReference type="NCBI Taxonomy" id="585224"/>
    <lineage>
        <taxon>Bacteria</taxon>
        <taxon>Bacillati</taxon>
        <taxon>Actinomycetota</taxon>
        <taxon>Actinomycetes</taxon>
        <taxon>Pseudonocardiales</taxon>
        <taxon>Pseudonocardiaceae</taxon>
        <taxon>Actinokineospora</taxon>
    </lineage>
</organism>
<dbReference type="Gene3D" id="2.40.100.10">
    <property type="entry name" value="Cyclophilin-like"/>
    <property type="match status" value="1"/>
</dbReference>
<evidence type="ECO:0000313" key="5">
    <source>
        <dbReference type="EMBL" id="RLK62067.1"/>
    </source>
</evidence>
<comment type="function">
    <text evidence="1">PPIases accelerate the folding of proteins. It catalyzes the cis-trans isomerization of proline imidic peptide bonds in oligopeptides.</text>
</comment>
<evidence type="ECO:0000256" key="3">
    <source>
        <dbReference type="SAM" id="Phobius"/>
    </source>
</evidence>
<protein>
    <submittedName>
        <fullName evidence="5">Peptidyl-prolyl cis-trans isomerase B (Cyclophilin B)</fullName>
    </submittedName>
</protein>
<dbReference type="InterPro" id="IPR044666">
    <property type="entry name" value="Cyclophilin_A-like"/>
</dbReference>
<dbReference type="OrthoDB" id="5507614at2"/>
<feature type="transmembrane region" description="Helical" evidence="3">
    <location>
        <begin position="31"/>
        <end position="52"/>
    </location>
</feature>
<keyword evidence="3" id="KW-0472">Membrane</keyword>
<name>A0A421BCJ6_9PSEU</name>
<keyword evidence="6" id="KW-1185">Reference proteome</keyword>
<dbReference type="AlphaFoldDB" id="A0A421BCJ6"/>
<comment type="caution">
    <text evidence="5">The sequence shown here is derived from an EMBL/GenBank/DDBJ whole genome shotgun (WGS) entry which is preliminary data.</text>
</comment>
<dbReference type="PROSITE" id="PS50072">
    <property type="entry name" value="CSA_PPIASE_2"/>
    <property type="match status" value="1"/>
</dbReference>
<evidence type="ECO:0000256" key="2">
    <source>
        <dbReference type="SAM" id="MobiDB-lite"/>
    </source>
</evidence>
<dbReference type="GO" id="GO:0003755">
    <property type="term" value="F:peptidyl-prolyl cis-trans isomerase activity"/>
    <property type="evidence" value="ECO:0007669"/>
    <property type="project" value="InterPro"/>
</dbReference>
<keyword evidence="3" id="KW-1133">Transmembrane helix</keyword>
<reference evidence="5 6" key="1">
    <citation type="submission" date="2018-10" db="EMBL/GenBank/DDBJ databases">
        <title>Genomic Encyclopedia of Archaeal and Bacterial Type Strains, Phase II (KMG-II): from individual species to whole genera.</title>
        <authorList>
            <person name="Goeker M."/>
        </authorList>
    </citation>
    <scope>NUCLEOTIDE SEQUENCE [LARGE SCALE GENOMIC DNA]</scope>
    <source>
        <strain evidence="5 6">DSM 45657</strain>
    </source>
</reference>
<keyword evidence="3" id="KW-0812">Transmembrane</keyword>
<dbReference type="CDD" id="cd00317">
    <property type="entry name" value="cyclophilin"/>
    <property type="match status" value="1"/>
</dbReference>
<gene>
    <name evidence="5" type="ORF">CLV68_2620</name>
</gene>
<dbReference type="PANTHER" id="PTHR45625">
    <property type="entry name" value="PEPTIDYL-PROLYL CIS-TRANS ISOMERASE-RELATED"/>
    <property type="match status" value="1"/>
</dbReference>
<proteinExistence type="predicted"/>
<dbReference type="Proteomes" id="UP000282454">
    <property type="component" value="Unassembled WGS sequence"/>
</dbReference>